<dbReference type="Proteomes" id="UP000204225">
    <property type="component" value="Segment"/>
</dbReference>
<accession>A0AC59EXB6</accession>
<reference evidence="1 2" key="1">
    <citation type="journal article" date="2013" name="Proc. Natl. Acad. Sci. U.S.A.">
        <title>Genome of Phaeocystis globosa virus PgV-16T highlights the common ancestry of the largest known DNA viruses infecting eukaryotes.</title>
        <authorList>
            <person name="Santini S."/>
            <person name="Jeudy S."/>
            <person name="Bartoli J."/>
            <person name="Poirot O."/>
            <person name="Lescot M."/>
            <person name="Abergel C."/>
            <person name="Barbe V."/>
            <person name="Wommack K.E."/>
            <person name="Noordeloos A.A."/>
            <person name="Brussaard C.P."/>
            <person name="Claverie J.M."/>
        </authorList>
    </citation>
    <scope>NUCLEOTIDE SEQUENCE [LARGE SCALE GENOMIC DNA]</scope>
    <source>
        <strain evidence="1 2">16T</strain>
    </source>
</reference>
<keyword evidence="2" id="KW-1185">Reference proteome</keyword>
<sequence>MKYVFLAGFSALFFVIIELLYKFSNCSKIKTDLFVAVWFIVCGLVAIPYYLAKNFNKEPIPYDIMMIILLMSVFTFAGNLFYWDACRYLSNPGIARTVYSGVLIMSLSLISAVTFKNYLSVKQSGSILLIMVGICSLLMSD</sequence>
<gene>
    <name evidence="1" type="ORF">PGCG_00290</name>
</gene>
<name>A0AC59EXB6_9VIRU</name>
<organism evidence="1 2">
    <name type="scientific">Phaeocystis globosa virus PgV-16T</name>
    <dbReference type="NCBI Taxonomy" id="3071227"/>
    <lineage>
        <taxon>Viruses</taxon>
        <taxon>Varidnaviria</taxon>
        <taxon>Bamfordvirae</taxon>
        <taxon>Nucleocytoviricota</taxon>
        <taxon>Megaviricetes</taxon>
        <taxon>Imitervirales</taxon>
        <taxon>Mesomimiviridae</taxon>
        <taxon>Tethysvirus</taxon>
        <taxon>Tethysvirus hollandense</taxon>
    </lineage>
</organism>
<evidence type="ECO:0000313" key="1">
    <source>
        <dbReference type="EMBL" id="AGM15601.1"/>
    </source>
</evidence>
<proteinExistence type="predicted"/>
<dbReference type="EMBL" id="KC662249">
    <property type="protein sequence ID" value="AGM15601.1"/>
    <property type="molecule type" value="Genomic_DNA"/>
</dbReference>
<evidence type="ECO:0000313" key="2">
    <source>
        <dbReference type="Proteomes" id="UP000204225"/>
    </source>
</evidence>
<protein>
    <submittedName>
        <fullName evidence="1">Uncharacterized protein</fullName>
    </submittedName>
</protein>